<dbReference type="Pfam" id="PF01740">
    <property type="entry name" value="STAS"/>
    <property type="match status" value="1"/>
</dbReference>
<sequence>MTIADVADPTGRQGNWLYDCAGAQIRAHCRHLATVLTIRGDIDAVNVDDVGTYLRRFILGDHPVVVDLSGVSYFSAAGISLLQMLDENCHAAGVQWSLVASPAVRQLVGDDRDDAPFPLTGSVHEALRDLADVIVSRRQLVLPLIKKTA</sequence>
<dbReference type="EMBL" id="LWCI01000165">
    <property type="protein sequence ID" value="KZS57084.1"/>
    <property type="molecule type" value="Genomic_DNA"/>
</dbReference>
<dbReference type="AlphaFoldDB" id="A0A163V841"/>
<dbReference type="CDD" id="cd07043">
    <property type="entry name" value="STAS_anti-anti-sigma_factors"/>
    <property type="match status" value="1"/>
</dbReference>
<comment type="caution">
    <text evidence="2">The sequence shown here is derived from an EMBL/GenBank/DDBJ whole genome shotgun (WGS) entry which is preliminary data.</text>
</comment>
<name>A0A163V841_9MYCO</name>
<protein>
    <submittedName>
        <fullName evidence="2">Sulfate transporter</fullName>
    </submittedName>
</protein>
<dbReference type="SUPFAM" id="SSF52091">
    <property type="entry name" value="SpoIIaa-like"/>
    <property type="match status" value="1"/>
</dbReference>
<evidence type="ECO:0000313" key="2">
    <source>
        <dbReference type="EMBL" id="KZS57084.1"/>
    </source>
</evidence>
<organism evidence="2 3">
    <name type="scientific">Mycobacterium ostraviense</name>
    <dbReference type="NCBI Taxonomy" id="2738409"/>
    <lineage>
        <taxon>Bacteria</taxon>
        <taxon>Bacillati</taxon>
        <taxon>Actinomycetota</taxon>
        <taxon>Actinomycetes</taxon>
        <taxon>Mycobacteriales</taxon>
        <taxon>Mycobacteriaceae</taxon>
        <taxon>Mycobacterium</taxon>
    </lineage>
</organism>
<keyword evidence="3" id="KW-1185">Reference proteome</keyword>
<evidence type="ECO:0000259" key="1">
    <source>
        <dbReference type="PROSITE" id="PS50801"/>
    </source>
</evidence>
<evidence type="ECO:0000313" key="3">
    <source>
        <dbReference type="Proteomes" id="UP000077342"/>
    </source>
</evidence>
<dbReference type="InterPro" id="IPR002645">
    <property type="entry name" value="STAS_dom"/>
</dbReference>
<dbReference type="PROSITE" id="PS50801">
    <property type="entry name" value="STAS"/>
    <property type="match status" value="1"/>
</dbReference>
<reference evidence="3" key="1">
    <citation type="submission" date="2016-04" db="EMBL/GenBank/DDBJ databases">
        <authorList>
            <person name="Strapagiel D."/>
            <person name="Borowka P."/>
            <person name="Marciniak B."/>
            <person name="Bakula Z."/>
            <person name="Van Ingen J."/>
            <person name="Safianowska A."/>
            <person name="Dziadek J."/>
            <person name="Jagielski T."/>
        </authorList>
    </citation>
    <scope>NUCLEOTIDE SEQUENCE [LARGE SCALE GENOMIC DNA]</scope>
    <source>
        <strain evidence="3">1010001458</strain>
    </source>
</reference>
<proteinExistence type="predicted"/>
<dbReference type="InterPro" id="IPR036513">
    <property type="entry name" value="STAS_dom_sf"/>
</dbReference>
<dbReference type="Gene3D" id="3.30.750.24">
    <property type="entry name" value="STAS domain"/>
    <property type="match status" value="1"/>
</dbReference>
<feature type="domain" description="STAS" evidence="1">
    <location>
        <begin position="35"/>
        <end position="100"/>
    </location>
</feature>
<gene>
    <name evidence="2" type="ORF">A4G28_16920</name>
</gene>
<dbReference type="Proteomes" id="UP000077342">
    <property type="component" value="Unassembled WGS sequence"/>
</dbReference>
<dbReference type="RefSeq" id="WP_075513246.1">
    <property type="nucleotide sequence ID" value="NZ_CP089224.1"/>
</dbReference>
<accession>A0A163V841</accession>